<dbReference type="EMBL" id="FNZR01000001">
    <property type="protein sequence ID" value="SEK29774.1"/>
    <property type="molecule type" value="Genomic_DNA"/>
</dbReference>
<proteinExistence type="predicted"/>
<keyword evidence="2" id="KW-1185">Reference proteome</keyword>
<name>A0A1H7FVF7_9SPHI</name>
<sequence>MIRPPLDVAPSDARLIWVNQAQWIGAQTLPNQQLLTNYLLWDEKTNIPYFINYARSVIWPRADTDHSGAGY</sequence>
<evidence type="ECO:0000313" key="2">
    <source>
        <dbReference type="Proteomes" id="UP000198916"/>
    </source>
</evidence>
<evidence type="ECO:0000313" key="1">
    <source>
        <dbReference type="EMBL" id="SEK29774.1"/>
    </source>
</evidence>
<protein>
    <submittedName>
        <fullName evidence="1">Uncharacterized protein</fullName>
    </submittedName>
</protein>
<accession>A0A1H7FVF7</accession>
<organism evidence="1 2">
    <name type="scientific">Parapedobacter koreensis</name>
    <dbReference type="NCBI Taxonomy" id="332977"/>
    <lineage>
        <taxon>Bacteria</taxon>
        <taxon>Pseudomonadati</taxon>
        <taxon>Bacteroidota</taxon>
        <taxon>Sphingobacteriia</taxon>
        <taxon>Sphingobacteriales</taxon>
        <taxon>Sphingobacteriaceae</taxon>
        <taxon>Parapedobacter</taxon>
    </lineage>
</organism>
<dbReference type="STRING" id="332977.SAMN05421740_101472"/>
<reference evidence="2" key="1">
    <citation type="submission" date="2016-10" db="EMBL/GenBank/DDBJ databases">
        <authorList>
            <person name="Varghese N."/>
            <person name="Submissions S."/>
        </authorList>
    </citation>
    <scope>NUCLEOTIDE SEQUENCE [LARGE SCALE GENOMIC DNA]</scope>
    <source>
        <strain evidence="2">Jip14</strain>
    </source>
</reference>
<dbReference type="Proteomes" id="UP000198916">
    <property type="component" value="Unassembled WGS sequence"/>
</dbReference>
<dbReference type="AlphaFoldDB" id="A0A1H7FVF7"/>
<gene>
    <name evidence="1" type="ORF">SAMN05421740_101472</name>
</gene>